<dbReference type="Proteomes" id="UP000214566">
    <property type="component" value="Unassembled WGS sequence"/>
</dbReference>
<evidence type="ECO:0000313" key="1">
    <source>
        <dbReference type="EMBL" id="SBP87637.1"/>
    </source>
</evidence>
<gene>
    <name evidence="1" type="ORF">THIARS_60350</name>
</gene>
<proteinExistence type="predicted"/>
<evidence type="ECO:0000313" key="2">
    <source>
        <dbReference type="Proteomes" id="UP000214566"/>
    </source>
</evidence>
<accession>A0A238D2X0</accession>
<reference evidence="1 2" key="1">
    <citation type="submission" date="2016-06" db="EMBL/GenBank/DDBJ databases">
        <authorList>
            <person name="Kjaerup R.B."/>
            <person name="Dalgaard T.S."/>
            <person name="Juul-Madsen H.R."/>
        </authorList>
    </citation>
    <scope>NUCLEOTIDE SEQUENCE [LARGE SCALE GENOMIC DNA]</scope>
    <source>
        <strain evidence="1 2">DSM 16361</strain>
    </source>
</reference>
<organism evidence="1 2">
    <name type="scientific">Thiomonas delicata</name>
    <name type="common">Thiomonas cuprina</name>
    <dbReference type="NCBI Taxonomy" id="364030"/>
    <lineage>
        <taxon>Bacteria</taxon>
        <taxon>Pseudomonadati</taxon>
        <taxon>Pseudomonadota</taxon>
        <taxon>Betaproteobacteria</taxon>
        <taxon>Burkholderiales</taxon>
        <taxon>Thiomonas</taxon>
    </lineage>
</organism>
<protein>
    <submittedName>
        <fullName evidence="1">Uncharacterized protein</fullName>
    </submittedName>
</protein>
<keyword evidence="2" id="KW-1185">Reference proteome</keyword>
<sequence length="64" mass="6852">MVLRRGRLRVASLAAKVAGGRKKSAIRQYAEVRGVVGLEMQWAAPGKARADVDAAASRCNRVTT</sequence>
<dbReference type="AlphaFoldDB" id="A0A238D2X0"/>
<dbReference type="EMBL" id="FLMQ01000055">
    <property type="protein sequence ID" value="SBP87637.1"/>
    <property type="molecule type" value="Genomic_DNA"/>
</dbReference>
<name>A0A238D2X0_THIDL</name>